<evidence type="ECO:0000313" key="2">
    <source>
        <dbReference type="Proteomes" id="UP001652625"/>
    </source>
</evidence>
<organism evidence="2 3">
    <name type="scientific">Hydra vulgaris</name>
    <name type="common">Hydra</name>
    <name type="synonym">Hydra attenuata</name>
    <dbReference type="NCBI Taxonomy" id="6087"/>
    <lineage>
        <taxon>Eukaryota</taxon>
        <taxon>Metazoa</taxon>
        <taxon>Cnidaria</taxon>
        <taxon>Hydrozoa</taxon>
        <taxon>Hydroidolina</taxon>
        <taxon>Anthoathecata</taxon>
        <taxon>Aplanulata</taxon>
        <taxon>Hydridae</taxon>
        <taxon>Hydra</taxon>
    </lineage>
</organism>
<proteinExistence type="predicted"/>
<protein>
    <submittedName>
        <fullName evidence="3">Uncharacterized protein LOC136078736</fullName>
    </submittedName>
</protein>
<name>A0ABM4BNE2_HYDVU</name>
<reference evidence="3" key="1">
    <citation type="submission" date="2025-08" db="UniProtKB">
        <authorList>
            <consortium name="RefSeq"/>
        </authorList>
    </citation>
    <scope>IDENTIFICATION</scope>
</reference>
<dbReference type="RefSeq" id="XP_065650601.1">
    <property type="nucleotide sequence ID" value="XM_065794529.1"/>
</dbReference>
<evidence type="ECO:0000313" key="3">
    <source>
        <dbReference type="RefSeq" id="XP_065650601.1"/>
    </source>
</evidence>
<keyword evidence="1" id="KW-0812">Transmembrane</keyword>
<sequence>MEAWSLITYISDWAFILSIVIWYDILFQVNKTSKIIQSFGTSLDFMENEIRATEAFSEKYRENGFSSAEATARKIAEELNIPRIFPTICTSRKKKMFDYKGDDESSSQTPQSQFKNNFFFCACGSIVTVLCIKLYSQNSIHFLNYINSKCLQEVYFNVAIALRVLLTCPVAAATAIKIFHRSTMIQDRLSSLEMLSVEMPGRIF</sequence>
<evidence type="ECO:0000256" key="1">
    <source>
        <dbReference type="SAM" id="Phobius"/>
    </source>
</evidence>
<keyword evidence="1" id="KW-0472">Membrane</keyword>
<feature type="transmembrane region" description="Helical" evidence="1">
    <location>
        <begin position="117"/>
        <end position="135"/>
    </location>
</feature>
<dbReference type="Proteomes" id="UP001652625">
    <property type="component" value="Chromosome 03"/>
</dbReference>
<keyword evidence="1" id="KW-1133">Transmembrane helix</keyword>
<dbReference type="GeneID" id="136078736"/>
<gene>
    <name evidence="3" type="primary">LOC136078736</name>
</gene>
<accession>A0ABM4BNE2</accession>
<keyword evidence="2" id="KW-1185">Reference proteome</keyword>
<feature type="transmembrane region" description="Helical" evidence="1">
    <location>
        <begin position="155"/>
        <end position="179"/>
    </location>
</feature>
<feature type="transmembrane region" description="Helical" evidence="1">
    <location>
        <begin position="6"/>
        <end position="27"/>
    </location>
</feature>